<dbReference type="PANTHER" id="PTHR35819:SF1">
    <property type="entry name" value="PROTEIN PIMREG"/>
    <property type="match status" value="1"/>
</dbReference>
<evidence type="ECO:0000256" key="1">
    <source>
        <dbReference type="SAM" id="MobiDB-lite"/>
    </source>
</evidence>
<evidence type="ECO:0000313" key="2">
    <source>
        <dbReference type="EMBL" id="ETE61911.1"/>
    </source>
</evidence>
<gene>
    <name evidence="2" type="ORF">L345_12335</name>
</gene>
<dbReference type="Proteomes" id="UP000018936">
    <property type="component" value="Unassembled WGS sequence"/>
</dbReference>
<name>V8NIW4_OPHHA</name>
<feature type="region of interest" description="Disordered" evidence="1">
    <location>
        <begin position="96"/>
        <end position="159"/>
    </location>
</feature>
<accession>V8NIW4</accession>
<feature type="compositionally biased region" description="Polar residues" evidence="1">
    <location>
        <begin position="142"/>
        <end position="151"/>
    </location>
</feature>
<protein>
    <recommendedName>
        <fullName evidence="4">Protein PIMREG</fullName>
    </recommendedName>
</protein>
<dbReference type="InterPro" id="IPR009932">
    <property type="entry name" value="RCS1"/>
</dbReference>
<sequence length="305" mass="33899">MPGRGIQPWGRMASVFQTVGSSIGWRSHQILSDFEESPMPDRFKKRSSVNMNSVRMTLRKRMPLKEVKMNFDENPTWESLEAKEKSSNLRMLTKTAKNKMQRSCQGPTRAIATSLAKDPRGKSRSSTSVSSRTPRQNKKLASISTPTSSTKIVPPSNKKSGSCLCKKNLLPLRRSMRAAALRSPYGSPVSLAVRRQLDCDLELVSTGIRQLKCLSHAFNDIIVQEERDQAILNYYEIMAQNIRAVQLQSGSLTQCFPNGATPTQRSHTHSLSAIPCQLFVSLSAIRLPLSYSSSSSDSDSDRGMT</sequence>
<dbReference type="EMBL" id="AZIM01003588">
    <property type="protein sequence ID" value="ETE61911.1"/>
    <property type="molecule type" value="Genomic_DNA"/>
</dbReference>
<dbReference type="AlphaFoldDB" id="V8NIW4"/>
<feature type="non-terminal residue" evidence="2">
    <location>
        <position position="305"/>
    </location>
</feature>
<feature type="compositionally biased region" description="Low complexity" evidence="1">
    <location>
        <begin position="124"/>
        <end position="133"/>
    </location>
</feature>
<evidence type="ECO:0000313" key="3">
    <source>
        <dbReference type="Proteomes" id="UP000018936"/>
    </source>
</evidence>
<dbReference type="PANTHER" id="PTHR35819">
    <property type="entry name" value="PICALM INTERACTING MITOTIC REGULATOR PIMREG"/>
    <property type="match status" value="1"/>
</dbReference>
<proteinExistence type="predicted"/>
<reference evidence="2 3" key="1">
    <citation type="journal article" date="2013" name="Proc. Natl. Acad. Sci. U.S.A.">
        <title>The king cobra genome reveals dynamic gene evolution and adaptation in the snake venom system.</title>
        <authorList>
            <person name="Vonk F.J."/>
            <person name="Casewell N.R."/>
            <person name="Henkel C.V."/>
            <person name="Heimberg A.M."/>
            <person name="Jansen H.J."/>
            <person name="McCleary R.J."/>
            <person name="Kerkkamp H.M."/>
            <person name="Vos R.A."/>
            <person name="Guerreiro I."/>
            <person name="Calvete J.J."/>
            <person name="Wuster W."/>
            <person name="Woods A.E."/>
            <person name="Logan J.M."/>
            <person name="Harrison R.A."/>
            <person name="Castoe T.A."/>
            <person name="de Koning A.P."/>
            <person name="Pollock D.D."/>
            <person name="Yandell M."/>
            <person name="Calderon D."/>
            <person name="Renjifo C."/>
            <person name="Currier R.B."/>
            <person name="Salgado D."/>
            <person name="Pla D."/>
            <person name="Sanz L."/>
            <person name="Hyder A.S."/>
            <person name="Ribeiro J.M."/>
            <person name="Arntzen J.W."/>
            <person name="van den Thillart G.E."/>
            <person name="Boetzer M."/>
            <person name="Pirovano W."/>
            <person name="Dirks R.P."/>
            <person name="Spaink H.P."/>
            <person name="Duboule D."/>
            <person name="McGlinn E."/>
            <person name="Kini R.M."/>
            <person name="Richardson M.K."/>
        </authorList>
    </citation>
    <scope>NUCLEOTIDE SEQUENCE</scope>
    <source>
        <tissue evidence="2">Blood</tissue>
    </source>
</reference>
<keyword evidence="3" id="KW-1185">Reference proteome</keyword>
<feature type="non-terminal residue" evidence="2">
    <location>
        <position position="1"/>
    </location>
</feature>
<organism evidence="2 3">
    <name type="scientific">Ophiophagus hannah</name>
    <name type="common">King cobra</name>
    <name type="synonym">Naja hannah</name>
    <dbReference type="NCBI Taxonomy" id="8665"/>
    <lineage>
        <taxon>Eukaryota</taxon>
        <taxon>Metazoa</taxon>
        <taxon>Chordata</taxon>
        <taxon>Craniata</taxon>
        <taxon>Vertebrata</taxon>
        <taxon>Euteleostomi</taxon>
        <taxon>Lepidosauria</taxon>
        <taxon>Squamata</taxon>
        <taxon>Bifurcata</taxon>
        <taxon>Unidentata</taxon>
        <taxon>Episquamata</taxon>
        <taxon>Toxicofera</taxon>
        <taxon>Serpentes</taxon>
        <taxon>Colubroidea</taxon>
        <taxon>Elapidae</taxon>
        <taxon>Elapinae</taxon>
        <taxon>Ophiophagus</taxon>
    </lineage>
</organism>
<evidence type="ECO:0008006" key="4">
    <source>
        <dbReference type="Google" id="ProtNLM"/>
    </source>
</evidence>
<comment type="caution">
    <text evidence="2">The sequence shown here is derived from an EMBL/GenBank/DDBJ whole genome shotgun (WGS) entry which is preliminary data.</text>
</comment>
<dbReference type="Pfam" id="PF07326">
    <property type="entry name" value="RCS1"/>
    <property type="match status" value="1"/>
</dbReference>
<dbReference type="OrthoDB" id="9898669at2759"/>